<gene>
    <name evidence="3" type="ORF">HYH03_009671</name>
</gene>
<evidence type="ECO:0000256" key="2">
    <source>
        <dbReference type="SAM" id="SignalP"/>
    </source>
</evidence>
<comment type="caution">
    <text evidence="3">The sequence shown here is derived from an EMBL/GenBank/DDBJ whole genome shotgun (WGS) entry which is preliminary data.</text>
</comment>
<feature type="chain" id="PRO_5033024858" evidence="2">
    <location>
        <begin position="19"/>
        <end position="194"/>
    </location>
</feature>
<evidence type="ECO:0000256" key="1">
    <source>
        <dbReference type="SAM" id="MobiDB-lite"/>
    </source>
</evidence>
<feature type="compositionally biased region" description="Basic residues" evidence="1">
    <location>
        <begin position="175"/>
        <end position="194"/>
    </location>
</feature>
<dbReference type="OrthoDB" id="538761at2759"/>
<evidence type="ECO:0000313" key="3">
    <source>
        <dbReference type="EMBL" id="KAG2491938.1"/>
    </source>
</evidence>
<feature type="region of interest" description="Disordered" evidence="1">
    <location>
        <begin position="151"/>
        <end position="194"/>
    </location>
</feature>
<sequence length="194" mass="21718">MAPLRCLMIVMLAACVLASYEDYADKDDFWAPPPPPLTPPPKESIDERTGAKLVATTFRFFQARLKPDKTRTREQANKIADELNEMFVDEGVSHNKASAATTHVLSIQTRDEFDEIKHIVFGHPKVVDVMIKDGLRTRDGPHPTFLELWRAEMGPDAPEPLFESKSQPPPEAEGKKKKKKKGKGKKKGKKGGEL</sequence>
<name>A0A836BY54_9CHLO</name>
<accession>A0A836BY54</accession>
<keyword evidence="4" id="KW-1185">Reference proteome</keyword>
<dbReference type="Proteomes" id="UP000612055">
    <property type="component" value="Unassembled WGS sequence"/>
</dbReference>
<evidence type="ECO:0000313" key="4">
    <source>
        <dbReference type="Proteomes" id="UP000612055"/>
    </source>
</evidence>
<dbReference type="AlphaFoldDB" id="A0A836BY54"/>
<keyword evidence="2" id="KW-0732">Signal</keyword>
<protein>
    <submittedName>
        <fullName evidence="3">Uncharacterized protein</fullName>
    </submittedName>
</protein>
<reference evidence="3" key="1">
    <citation type="journal article" date="2020" name="bioRxiv">
        <title>Comparative genomics of Chlamydomonas.</title>
        <authorList>
            <person name="Craig R.J."/>
            <person name="Hasan A.R."/>
            <person name="Ness R.W."/>
            <person name="Keightley P.D."/>
        </authorList>
    </citation>
    <scope>NUCLEOTIDE SEQUENCE</scope>
    <source>
        <strain evidence="3">CCAP 11/70</strain>
    </source>
</reference>
<feature type="signal peptide" evidence="2">
    <location>
        <begin position="1"/>
        <end position="18"/>
    </location>
</feature>
<organism evidence="3 4">
    <name type="scientific">Edaphochlamys debaryana</name>
    <dbReference type="NCBI Taxonomy" id="47281"/>
    <lineage>
        <taxon>Eukaryota</taxon>
        <taxon>Viridiplantae</taxon>
        <taxon>Chlorophyta</taxon>
        <taxon>core chlorophytes</taxon>
        <taxon>Chlorophyceae</taxon>
        <taxon>CS clade</taxon>
        <taxon>Chlamydomonadales</taxon>
        <taxon>Chlamydomonadales incertae sedis</taxon>
        <taxon>Edaphochlamys</taxon>
    </lineage>
</organism>
<proteinExistence type="predicted"/>
<dbReference type="EMBL" id="JAEHOE010000048">
    <property type="protein sequence ID" value="KAG2491938.1"/>
    <property type="molecule type" value="Genomic_DNA"/>
</dbReference>